<keyword evidence="5 6" id="KW-0472">Membrane</keyword>
<dbReference type="InterPro" id="IPR002797">
    <property type="entry name" value="Polysacc_synth"/>
</dbReference>
<reference evidence="8" key="1">
    <citation type="submission" date="2017-09" db="EMBL/GenBank/DDBJ databases">
        <title>Depth-based differentiation of microbial function through sediment-hosted aquifers and enrichment of novel symbionts in the deep terrestrial subsurface.</title>
        <authorList>
            <person name="Probst A.J."/>
            <person name="Ladd B."/>
            <person name="Jarett J.K."/>
            <person name="Geller-Mcgrath D.E."/>
            <person name="Sieber C.M.K."/>
            <person name="Emerson J.B."/>
            <person name="Anantharaman K."/>
            <person name="Thomas B.C."/>
            <person name="Malmstrom R."/>
            <person name="Stieglmeier M."/>
            <person name="Klingl A."/>
            <person name="Woyke T."/>
            <person name="Ryan C.M."/>
            <person name="Banfield J.F."/>
        </authorList>
    </citation>
    <scope>NUCLEOTIDE SEQUENCE [LARGE SCALE GENOMIC DNA]</scope>
</reference>
<dbReference type="Proteomes" id="UP000231157">
    <property type="component" value="Unassembled WGS sequence"/>
</dbReference>
<evidence type="ECO:0000256" key="6">
    <source>
        <dbReference type="SAM" id="Phobius"/>
    </source>
</evidence>
<feature type="transmembrane region" description="Helical" evidence="6">
    <location>
        <begin position="99"/>
        <end position="118"/>
    </location>
</feature>
<accession>A0A2H0URK8</accession>
<dbReference type="Pfam" id="PF01943">
    <property type="entry name" value="Polysacc_synt"/>
    <property type="match status" value="1"/>
</dbReference>
<feature type="transmembrane region" description="Helical" evidence="6">
    <location>
        <begin position="124"/>
        <end position="147"/>
    </location>
</feature>
<feature type="transmembrane region" description="Helical" evidence="6">
    <location>
        <begin position="57"/>
        <end position="79"/>
    </location>
</feature>
<comment type="caution">
    <text evidence="7">The sequence shown here is derived from an EMBL/GenBank/DDBJ whole genome shotgun (WGS) entry which is preliminary data.</text>
</comment>
<comment type="subcellular location">
    <subcellularLocation>
        <location evidence="1">Cell membrane</location>
        <topology evidence="1">Multi-pass membrane protein</topology>
    </subcellularLocation>
</comment>
<feature type="transmembrane region" description="Helical" evidence="6">
    <location>
        <begin position="299"/>
        <end position="318"/>
    </location>
</feature>
<protein>
    <recommendedName>
        <fullName evidence="9">Polysaccharide biosynthesis protein C-terminal domain-containing protein</fullName>
    </recommendedName>
</protein>
<keyword evidence="3 6" id="KW-0812">Transmembrane</keyword>
<sequence>MSEKLFNSLKKILGFNVEYVFRSGFWLAVDQVISASLSIGLTVAFANLLPQATYGTYRYVLSIFGMLTITTLPNMNIAVSTYVAKGSEGFLFKALKTRVKWGLIGAVSSFVIGFFYYFSGAQELGLAFIMIGVFIPVMDSFNIYEAFLTGKKLFKAQAIRMVSVRIISALSLVVALLLSDNLYVILLAFFLPYCVARPIIFAGTVKKFQPNQEINENVISYGKHLSVIQIMNVVINYLDNVLIFHLLGPISLAVYTIAMAPIKKFQQIFSIIPTLALPKFSTTSIENLKKSLLKKMIRIAFISILGIFIYVIVAPLIFKLALPQYQESIFYSQLLSLVLLTLPFSLIYTVFQSHALKKKLYEYNIAIRIIQITLTVTLIPLFGIIGAVWARIAFQLIAAIVLVILFRKSEKKDI</sequence>
<evidence type="ECO:0000256" key="3">
    <source>
        <dbReference type="ARBA" id="ARBA00022692"/>
    </source>
</evidence>
<evidence type="ECO:0000313" key="7">
    <source>
        <dbReference type="EMBL" id="PIR89048.1"/>
    </source>
</evidence>
<evidence type="ECO:0000256" key="5">
    <source>
        <dbReference type="ARBA" id="ARBA00023136"/>
    </source>
</evidence>
<proteinExistence type="predicted"/>
<dbReference type="GO" id="GO:0005886">
    <property type="term" value="C:plasma membrane"/>
    <property type="evidence" value="ECO:0007669"/>
    <property type="project" value="UniProtKB-SubCell"/>
</dbReference>
<feature type="transmembrane region" description="Helical" evidence="6">
    <location>
        <begin position="241"/>
        <end position="262"/>
    </location>
</feature>
<dbReference type="PANTHER" id="PTHR30250:SF11">
    <property type="entry name" value="O-ANTIGEN TRANSPORTER-RELATED"/>
    <property type="match status" value="1"/>
</dbReference>
<feature type="transmembrane region" description="Helical" evidence="6">
    <location>
        <begin position="388"/>
        <end position="406"/>
    </location>
</feature>
<feature type="transmembrane region" description="Helical" evidence="6">
    <location>
        <begin position="330"/>
        <end position="351"/>
    </location>
</feature>
<evidence type="ECO:0000256" key="1">
    <source>
        <dbReference type="ARBA" id="ARBA00004651"/>
    </source>
</evidence>
<evidence type="ECO:0000313" key="8">
    <source>
        <dbReference type="Proteomes" id="UP000231157"/>
    </source>
</evidence>
<evidence type="ECO:0000256" key="2">
    <source>
        <dbReference type="ARBA" id="ARBA00022475"/>
    </source>
</evidence>
<evidence type="ECO:0008006" key="9">
    <source>
        <dbReference type="Google" id="ProtNLM"/>
    </source>
</evidence>
<organism evidence="7 8">
    <name type="scientific">Candidatus Harrisonbacteria bacterium CG10_big_fil_rev_8_21_14_0_10_40_38</name>
    <dbReference type="NCBI Taxonomy" id="1974583"/>
    <lineage>
        <taxon>Bacteria</taxon>
        <taxon>Candidatus Harrisoniibacteriota</taxon>
    </lineage>
</organism>
<evidence type="ECO:0000256" key="4">
    <source>
        <dbReference type="ARBA" id="ARBA00022989"/>
    </source>
</evidence>
<name>A0A2H0URK8_9BACT</name>
<dbReference type="AlphaFoldDB" id="A0A2H0URK8"/>
<dbReference type="EMBL" id="PFAZ01000008">
    <property type="protein sequence ID" value="PIR89048.1"/>
    <property type="molecule type" value="Genomic_DNA"/>
</dbReference>
<feature type="transmembrane region" description="Helical" evidence="6">
    <location>
        <begin position="20"/>
        <end position="45"/>
    </location>
</feature>
<feature type="transmembrane region" description="Helical" evidence="6">
    <location>
        <begin position="363"/>
        <end position="382"/>
    </location>
</feature>
<dbReference type="InterPro" id="IPR050833">
    <property type="entry name" value="Poly_Biosynth_Transport"/>
</dbReference>
<gene>
    <name evidence="7" type="ORF">COU07_03070</name>
</gene>
<dbReference type="PANTHER" id="PTHR30250">
    <property type="entry name" value="PST FAMILY PREDICTED COLANIC ACID TRANSPORTER"/>
    <property type="match status" value="1"/>
</dbReference>
<keyword evidence="2" id="KW-1003">Cell membrane</keyword>
<keyword evidence="4 6" id="KW-1133">Transmembrane helix</keyword>